<proteinExistence type="predicted"/>
<gene>
    <name evidence="1" type="ORF">L6452_21338</name>
</gene>
<name>A0ACB9BDF1_ARCLA</name>
<protein>
    <submittedName>
        <fullName evidence="1">Uncharacterized protein</fullName>
    </submittedName>
</protein>
<reference evidence="1 2" key="2">
    <citation type="journal article" date="2022" name="Mol. Ecol. Resour.">
        <title>The genomes of chicory, endive, great burdock and yacon provide insights into Asteraceae paleo-polyploidization history and plant inulin production.</title>
        <authorList>
            <person name="Fan W."/>
            <person name="Wang S."/>
            <person name="Wang H."/>
            <person name="Wang A."/>
            <person name="Jiang F."/>
            <person name="Liu H."/>
            <person name="Zhao H."/>
            <person name="Xu D."/>
            <person name="Zhang Y."/>
        </authorList>
    </citation>
    <scope>NUCLEOTIDE SEQUENCE [LARGE SCALE GENOMIC DNA]</scope>
    <source>
        <strain evidence="2">cv. Niubang</strain>
    </source>
</reference>
<evidence type="ECO:0000313" key="2">
    <source>
        <dbReference type="Proteomes" id="UP001055879"/>
    </source>
</evidence>
<accession>A0ACB9BDF1</accession>
<dbReference type="Proteomes" id="UP001055879">
    <property type="component" value="Linkage Group LG06"/>
</dbReference>
<reference evidence="2" key="1">
    <citation type="journal article" date="2022" name="Mol. Ecol. Resour.">
        <title>The genomes of chicory, endive, great burdock and yacon provide insights into Asteraceae palaeo-polyploidization history and plant inulin production.</title>
        <authorList>
            <person name="Fan W."/>
            <person name="Wang S."/>
            <person name="Wang H."/>
            <person name="Wang A."/>
            <person name="Jiang F."/>
            <person name="Liu H."/>
            <person name="Zhao H."/>
            <person name="Xu D."/>
            <person name="Zhang Y."/>
        </authorList>
    </citation>
    <scope>NUCLEOTIDE SEQUENCE [LARGE SCALE GENOMIC DNA]</scope>
    <source>
        <strain evidence="2">cv. Niubang</strain>
    </source>
</reference>
<organism evidence="1 2">
    <name type="scientific">Arctium lappa</name>
    <name type="common">Greater burdock</name>
    <name type="synonym">Lappa major</name>
    <dbReference type="NCBI Taxonomy" id="4217"/>
    <lineage>
        <taxon>Eukaryota</taxon>
        <taxon>Viridiplantae</taxon>
        <taxon>Streptophyta</taxon>
        <taxon>Embryophyta</taxon>
        <taxon>Tracheophyta</taxon>
        <taxon>Spermatophyta</taxon>
        <taxon>Magnoliopsida</taxon>
        <taxon>eudicotyledons</taxon>
        <taxon>Gunneridae</taxon>
        <taxon>Pentapetalae</taxon>
        <taxon>asterids</taxon>
        <taxon>campanulids</taxon>
        <taxon>Asterales</taxon>
        <taxon>Asteraceae</taxon>
        <taxon>Carduoideae</taxon>
        <taxon>Cardueae</taxon>
        <taxon>Arctiinae</taxon>
        <taxon>Arctium</taxon>
    </lineage>
</organism>
<comment type="caution">
    <text evidence="1">The sequence shown here is derived from an EMBL/GenBank/DDBJ whole genome shotgun (WGS) entry which is preliminary data.</text>
</comment>
<sequence length="84" mass="9418">MDRGRLKVVARQQESRRCQRGCDGLAFRDRKCKIDWVSWVSASLFPQTVQIVIRACRSRLGVVTPFGKVGGWLLISLAVVIGSE</sequence>
<dbReference type="EMBL" id="CM042052">
    <property type="protein sequence ID" value="KAI3720422.1"/>
    <property type="molecule type" value="Genomic_DNA"/>
</dbReference>
<keyword evidence="2" id="KW-1185">Reference proteome</keyword>
<evidence type="ECO:0000313" key="1">
    <source>
        <dbReference type="EMBL" id="KAI3720422.1"/>
    </source>
</evidence>